<reference evidence="7 8" key="1">
    <citation type="journal article" date="2017" name="Genome Biol. Evol.">
        <title>Phytophthora megakarya and P. palmivora, closely related causal agents of cacao black pod rot, underwent increases in genome sizes and gene numbers by different mechanisms.</title>
        <authorList>
            <person name="Ali S.S."/>
            <person name="Shao J."/>
            <person name="Lary D.J."/>
            <person name="Kronmiller B."/>
            <person name="Shen D."/>
            <person name="Strem M.D."/>
            <person name="Amoako-Attah I."/>
            <person name="Akrofi A.Y."/>
            <person name="Begoude B.A."/>
            <person name="Ten Hoopen G.M."/>
            <person name="Coulibaly K."/>
            <person name="Kebe B.I."/>
            <person name="Melnick R.L."/>
            <person name="Guiltinan M.J."/>
            <person name="Tyler B.M."/>
            <person name="Meinhardt L.W."/>
            <person name="Bailey B.A."/>
        </authorList>
    </citation>
    <scope>NUCLEOTIDE SEQUENCE [LARGE SCALE GENOMIC DNA]</scope>
    <source>
        <strain evidence="8">sbr112.9</strain>
    </source>
</reference>
<protein>
    <submittedName>
        <fullName evidence="7">tRNA-splicing endonuclease</fullName>
    </submittedName>
</protein>
<evidence type="ECO:0000313" key="8">
    <source>
        <dbReference type="Proteomes" id="UP000237271"/>
    </source>
</evidence>
<feature type="compositionally biased region" description="Pro residues" evidence="5">
    <location>
        <begin position="56"/>
        <end position="96"/>
    </location>
</feature>
<dbReference type="SUPFAM" id="SSF52540">
    <property type="entry name" value="P-loop containing nucleoside triphosphate hydrolases"/>
    <property type="match status" value="1"/>
</dbReference>
<evidence type="ECO:0000256" key="1">
    <source>
        <dbReference type="ARBA" id="ARBA00022741"/>
    </source>
</evidence>
<gene>
    <name evidence="7" type="ORF">PHPALM_20675</name>
</gene>
<dbReference type="EMBL" id="NCKW01011273">
    <property type="protein sequence ID" value="POM63872.1"/>
    <property type="molecule type" value="Genomic_DNA"/>
</dbReference>
<evidence type="ECO:0000256" key="3">
    <source>
        <dbReference type="ARBA" id="ARBA00022806"/>
    </source>
</evidence>
<dbReference type="Pfam" id="PF13087">
    <property type="entry name" value="AAA_12"/>
    <property type="match status" value="1"/>
</dbReference>
<evidence type="ECO:0000256" key="4">
    <source>
        <dbReference type="ARBA" id="ARBA00022840"/>
    </source>
</evidence>
<feature type="region of interest" description="Disordered" evidence="5">
    <location>
        <begin position="37"/>
        <end position="237"/>
    </location>
</feature>
<dbReference type="GO" id="GO:0004519">
    <property type="term" value="F:endonuclease activity"/>
    <property type="evidence" value="ECO:0007669"/>
    <property type="project" value="UniProtKB-KW"/>
</dbReference>
<dbReference type="GO" id="GO:0016787">
    <property type="term" value="F:hydrolase activity"/>
    <property type="evidence" value="ECO:0007669"/>
    <property type="project" value="UniProtKB-KW"/>
</dbReference>
<keyword evidence="7" id="KW-0540">Nuclease</keyword>
<feature type="compositionally biased region" description="Acidic residues" evidence="5">
    <location>
        <begin position="120"/>
        <end position="134"/>
    </location>
</feature>
<evidence type="ECO:0000256" key="5">
    <source>
        <dbReference type="SAM" id="MobiDB-lite"/>
    </source>
</evidence>
<dbReference type="GO" id="GO:0005694">
    <property type="term" value="C:chromosome"/>
    <property type="evidence" value="ECO:0007669"/>
    <property type="project" value="UniProtKB-ARBA"/>
</dbReference>
<dbReference type="InterPro" id="IPR027417">
    <property type="entry name" value="P-loop_NTPase"/>
</dbReference>
<dbReference type="OrthoDB" id="6513042at2759"/>
<dbReference type="GO" id="GO:0005524">
    <property type="term" value="F:ATP binding"/>
    <property type="evidence" value="ECO:0007669"/>
    <property type="project" value="UniProtKB-KW"/>
</dbReference>
<dbReference type="FunFam" id="3.40.50.300:FF:000326">
    <property type="entry name" value="P-loop containing nucleoside triphosphate hydrolase"/>
    <property type="match status" value="1"/>
</dbReference>
<dbReference type="AlphaFoldDB" id="A0A2P4XE94"/>
<keyword evidence="7" id="KW-0255">Endonuclease</keyword>
<feature type="compositionally biased region" description="Polar residues" evidence="5">
    <location>
        <begin position="197"/>
        <end position="217"/>
    </location>
</feature>
<accession>A0A2P4XE94</accession>
<dbReference type="Gene3D" id="3.40.50.300">
    <property type="entry name" value="P-loop containing nucleotide triphosphate hydrolases"/>
    <property type="match status" value="1"/>
</dbReference>
<feature type="compositionally biased region" description="Acidic residues" evidence="5">
    <location>
        <begin position="226"/>
        <end position="237"/>
    </location>
</feature>
<dbReference type="InterPro" id="IPR045055">
    <property type="entry name" value="DNA2/NAM7-like"/>
</dbReference>
<keyword evidence="8" id="KW-1185">Reference proteome</keyword>
<sequence>MAVERDSLILRDQLRNIVVWIEHDPVKALEEIAQAEAQQNQAAAAARVAAEARSPSVPPPLDLPPSSPPGPIPSSPPPPTSPPVYPDSPPPPPSPPSSGTTGEVQELRGVHTTHNHGEDNPDVTIEEEEDEEFPDSFGAPPPAWDEQEETFNAEASGKALNAFLDDGSNSEEDEPLPIGAHIDKAEEEQDEPFPVTSHPQPSLQTSTSVEAKSNEVGSASKPIQVDGDDGDDTPEQDEPLPCSCLTYVFVWYTCSHPKISDFPRNFFYGGKLQDGENVKGNEYAKPYHSLGPAFMPLVFWNLLSSREKTTKSVSRMNVGEAELAVNLYLTLKNSCPPDAIAGKVGMITPYSQQMEELRNRFRRTLGERYEQEVEINTVDGFQGREKDIIILSTVRADPKAGVGFLNDIRRMNVALTRAKFACYVIDHLKYQGIILRHQGILIISVKAHRNRGEGMTDSVEGDVVLSEEVAAVATEVVGEDRQDCNLCRNNNSRKFQACNTRIKHHQQDVEMSILEILDNVPEEELDLQNLGVELATVAV</sequence>
<dbReference type="Proteomes" id="UP000237271">
    <property type="component" value="Unassembled WGS sequence"/>
</dbReference>
<feature type="compositionally biased region" description="Low complexity" evidence="5">
    <location>
        <begin position="37"/>
        <end position="55"/>
    </location>
</feature>
<feature type="domain" description="DNA2/NAM7 helicase-like C-terminal" evidence="6">
    <location>
        <begin position="255"/>
        <end position="425"/>
    </location>
</feature>
<dbReference type="GO" id="GO:0004386">
    <property type="term" value="F:helicase activity"/>
    <property type="evidence" value="ECO:0007669"/>
    <property type="project" value="UniProtKB-KW"/>
</dbReference>
<comment type="caution">
    <text evidence="7">The sequence shown here is derived from an EMBL/GenBank/DDBJ whole genome shotgun (WGS) entry which is preliminary data.</text>
</comment>
<proteinExistence type="predicted"/>
<evidence type="ECO:0000259" key="6">
    <source>
        <dbReference type="Pfam" id="PF13087"/>
    </source>
</evidence>
<dbReference type="CDD" id="cd18808">
    <property type="entry name" value="SF1_C_Upf1"/>
    <property type="match status" value="1"/>
</dbReference>
<dbReference type="PANTHER" id="PTHR10887">
    <property type="entry name" value="DNA2/NAM7 HELICASE FAMILY"/>
    <property type="match status" value="1"/>
</dbReference>
<name>A0A2P4XE94_9STRA</name>
<dbReference type="InterPro" id="IPR047187">
    <property type="entry name" value="SF1_C_Upf1"/>
</dbReference>
<keyword evidence="3" id="KW-0347">Helicase</keyword>
<keyword evidence="2" id="KW-0378">Hydrolase</keyword>
<keyword evidence="1" id="KW-0547">Nucleotide-binding</keyword>
<evidence type="ECO:0000256" key="2">
    <source>
        <dbReference type="ARBA" id="ARBA00022801"/>
    </source>
</evidence>
<dbReference type="InterPro" id="IPR041679">
    <property type="entry name" value="DNA2/NAM7-like_C"/>
</dbReference>
<keyword evidence="4" id="KW-0067">ATP-binding</keyword>
<organism evidence="7 8">
    <name type="scientific">Phytophthora palmivora</name>
    <dbReference type="NCBI Taxonomy" id="4796"/>
    <lineage>
        <taxon>Eukaryota</taxon>
        <taxon>Sar</taxon>
        <taxon>Stramenopiles</taxon>
        <taxon>Oomycota</taxon>
        <taxon>Peronosporomycetes</taxon>
        <taxon>Peronosporales</taxon>
        <taxon>Peronosporaceae</taxon>
        <taxon>Phytophthora</taxon>
    </lineage>
</organism>
<dbReference type="PANTHER" id="PTHR10887:SF495">
    <property type="entry name" value="HELICASE SENATAXIN ISOFORM X1-RELATED"/>
    <property type="match status" value="1"/>
</dbReference>
<evidence type="ECO:0000313" key="7">
    <source>
        <dbReference type="EMBL" id="POM63872.1"/>
    </source>
</evidence>
<feature type="compositionally biased region" description="Basic and acidic residues" evidence="5">
    <location>
        <begin position="105"/>
        <end position="119"/>
    </location>
</feature>